<comment type="caution">
    <text evidence="2">The sequence shown here is derived from an EMBL/GenBank/DDBJ whole genome shotgun (WGS) entry which is preliminary data.</text>
</comment>
<evidence type="ECO:0000259" key="1">
    <source>
        <dbReference type="Pfam" id="PF13439"/>
    </source>
</evidence>
<reference evidence="2" key="2">
    <citation type="journal article" date="2021" name="PeerJ">
        <title>Extensive microbial diversity within the chicken gut microbiome revealed by metagenomics and culture.</title>
        <authorList>
            <person name="Gilroy R."/>
            <person name="Ravi A."/>
            <person name="Getino M."/>
            <person name="Pursley I."/>
            <person name="Horton D.L."/>
            <person name="Alikhan N.F."/>
            <person name="Baker D."/>
            <person name="Gharbi K."/>
            <person name="Hall N."/>
            <person name="Watson M."/>
            <person name="Adriaenssens E.M."/>
            <person name="Foster-Nyarko E."/>
            <person name="Jarju S."/>
            <person name="Secka A."/>
            <person name="Antonio M."/>
            <person name="Oren A."/>
            <person name="Chaudhuri R.R."/>
            <person name="La Ragione R."/>
            <person name="Hildebrand F."/>
            <person name="Pallen M.J."/>
        </authorList>
    </citation>
    <scope>NUCLEOTIDE SEQUENCE</scope>
    <source>
        <strain evidence="2">G3-3990</strain>
    </source>
</reference>
<dbReference type="Pfam" id="PF13692">
    <property type="entry name" value="Glyco_trans_1_4"/>
    <property type="match status" value="1"/>
</dbReference>
<dbReference type="PANTHER" id="PTHR45947:SF15">
    <property type="entry name" value="TEICHURONIC ACID BIOSYNTHESIS GLYCOSYLTRANSFERASE TUAC-RELATED"/>
    <property type="match status" value="1"/>
</dbReference>
<dbReference type="InterPro" id="IPR028098">
    <property type="entry name" value="Glyco_trans_4-like_N"/>
</dbReference>
<dbReference type="Gene3D" id="3.40.50.2000">
    <property type="entry name" value="Glycogen Phosphorylase B"/>
    <property type="match status" value="3"/>
</dbReference>
<dbReference type="AlphaFoldDB" id="A0A9D9N4P1"/>
<dbReference type="Proteomes" id="UP000823641">
    <property type="component" value="Unassembled WGS sequence"/>
</dbReference>
<dbReference type="Pfam" id="PF13439">
    <property type="entry name" value="Glyco_transf_4"/>
    <property type="match status" value="1"/>
</dbReference>
<sequence>MRVLIVASYNKNCFAPFILEQVQALRQHGVVVDYFGVVGKGIKGYLKALSSLRKKINEFHPDIIHAHYGLSGLLANLQRKVPVVTTYHGSDINVTAVRRFSKIAIRLSAWNVFVSQRNVELAKIHKRYSLLPCGIDVDNFAIQNKKDARDALQWNQNGKYVLFAGAFDNAVKNAPLAQAAMQLLPEVRLIELKGYSRQEVATLFCAADALLLTSFTEGSPQVVKEAMACNCPVVTVVVGDVKERLEKVQPSAIVERNPQSIANALHIILEQGERSNGREELLRQGLDNRKVAEKLIQIYNNILEKV</sequence>
<evidence type="ECO:0000313" key="2">
    <source>
        <dbReference type="EMBL" id="MBO8460070.1"/>
    </source>
</evidence>
<dbReference type="SUPFAM" id="SSF53756">
    <property type="entry name" value="UDP-Glycosyltransferase/glycogen phosphorylase"/>
    <property type="match status" value="1"/>
</dbReference>
<reference evidence="2" key="1">
    <citation type="submission" date="2020-10" db="EMBL/GenBank/DDBJ databases">
        <authorList>
            <person name="Gilroy R."/>
        </authorList>
    </citation>
    <scope>NUCLEOTIDE SEQUENCE</scope>
    <source>
        <strain evidence="2">G3-3990</strain>
    </source>
</reference>
<name>A0A9D9N4P1_9BACT</name>
<gene>
    <name evidence="2" type="ORF">IAA73_07050</name>
</gene>
<proteinExistence type="predicted"/>
<evidence type="ECO:0000313" key="3">
    <source>
        <dbReference type="Proteomes" id="UP000823641"/>
    </source>
</evidence>
<accession>A0A9D9N4P1</accession>
<protein>
    <submittedName>
        <fullName evidence="2">Glycosyltransferase</fullName>
    </submittedName>
</protein>
<dbReference type="EMBL" id="JADIMG010000068">
    <property type="protein sequence ID" value="MBO8460070.1"/>
    <property type="molecule type" value="Genomic_DNA"/>
</dbReference>
<feature type="domain" description="Glycosyltransferase subfamily 4-like N-terminal" evidence="1">
    <location>
        <begin position="30"/>
        <end position="138"/>
    </location>
</feature>
<dbReference type="InterPro" id="IPR050194">
    <property type="entry name" value="Glycosyltransferase_grp1"/>
</dbReference>
<dbReference type="GO" id="GO:0016757">
    <property type="term" value="F:glycosyltransferase activity"/>
    <property type="evidence" value="ECO:0007669"/>
    <property type="project" value="UniProtKB-ARBA"/>
</dbReference>
<dbReference type="PANTHER" id="PTHR45947">
    <property type="entry name" value="SULFOQUINOVOSYL TRANSFERASE SQD2"/>
    <property type="match status" value="1"/>
</dbReference>
<organism evidence="2 3">
    <name type="scientific">Candidatus Gallipaludibacter merdavium</name>
    <dbReference type="NCBI Taxonomy" id="2840839"/>
    <lineage>
        <taxon>Bacteria</taxon>
        <taxon>Pseudomonadati</taxon>
        <taxon>Bacteroidota</taxon>
        <taxon>Bacteroidia</taxon>
        <taxon>Bacteroidales</taxon>
        <taxon>Candidatus Gallipaludibacter</taxon>
    </lineage>
</organism>